<evidence type="ECO:0000313" key="2">
    <source>
        <dbReference type="EMBL" id="CAE8692857.1"/>
    </source>
</evidence>
<dbReference type="Proteomes" id="UP000626109">
    <property type="component" value="Unassembled WGS sequence"/>
</dbReference>
<evidence type="ECO:0000256" key="1">
    <source>
        <dbReference type="SAM" id="MobiDB-lite"/>
    </source>
</evidence>
<feature type="non-terminal residue" evidence="2">
    <location>
        <position position="1"/>
    </location>
</feature>
<feature type="region of interest" description="Disordered" evidence="1">
    <location>
        <begin position="52"/>
        <end position="88"/>
    </location>
</feature>
<sequence>GLALERTRSGESRGGQDESMRKSASMPSASASDSRAAAEVIVELRAALRSSPGGFAAGEAPSEGNAARHSRPASAATAAGRLRRGIARPRSAANLTEVATRVRVAGALRPAAARRLSEVNLSLADG</sequence>
<name>A0A813K338_POLGL</name>
<evidence type="ECO:0000313" key="3">
    <source>
        <dbReference type="Proteomes" id="UP000626109"/>
    </source>
</evidence>
<organism evidence="2 3">
    <name type="scientific">Polarella glacialis</name>
    <name type="common">Dinoflagellate</name>
    <dbReference type="NCBI Taxonomy" id="89957"/>
    <lineage>
        <taxon>Eukaryota</taxon>
        <taxon>Sar</taxon>
        <taxon>Alveolata</taxon>
        <taxon>Dinophyceae</taxon>
        <taxon>Suessiales</taxon>
        <taxon>Suessiaceae</taxon>
        <taxon>Polarella</taxon>
    </lineage>
</organism>
<accession>A0A813K338</accession>
<proteinExistence type="predicted"/>
<feature type="compositionally biased region" description="Low complexity" evidence="1">
    <location>
        <begin position="23"/>
        <end position="35"/>
    </location>
</feature>
<reference evidence="2" key="1">
    <citation type="submission" date="2021-02" db="EMBL/GenBank/DDBJ databases">
        <authorList>
            <person name="Dougan E. K."/>
            <person name="Rhodes N."/>
            <person name="Thang M."/>
            <person name="Chan C."/>
        </authorList>
    </citation>
    <scope>NUCLEOTIDE SEQUENCE</scope>
</reference>
<dbReference type="AlphaFoldDB" id="A0A813K338"/>
<comment type="caution">
    <text evidence="2">The sequence shown here is derived from an EMBL/GenBank/DDBJ whole genome shotgun (WGS) entry which is preliminary data.</text>
</comment>
<gene>
    <name evidence="2" type="ORF">PGLA2088_LOCUS28074</name>
</gene>
<feature type="region of interest" description="Disordered" evidence="1">
    <location>
        <begin position="1"/>
        <end position="35"/>
    </location>
</feature>
<dbReference type="EMBL" id="CAJNNW010027727">
    <property type="protein sequence ID" value="CAE8692857.1"/>
    <property type="molecule type" value="Genomic_DNA"/>
</dbReference>
<feature type="compositionally biased region" description="Basic and acidic residues" evidence="1">
    <location>
        <begin position="1"/>
        <end position="21"/>
    </location>
</feature>
<protein>
    <submittedName>
        <fullName evidence="2">Uncharacterized protein</fullName>
    </submittedName>
</protein>